<dbReference type="Proteomes" id="UP000305238">
    <property type="component" value="Unassembled WGS sequence"/>
</dbReference>
<sequence>MTRPLLLLDVDGVLNPYGYSRRPAGYTEHDLFAEDDEPVLVNPEHGIWISELVRVYDVTWATAWNHDANRLLAPLLGITPLPVLAMPSIPFHPGEKVPLVDRLARHRPAAWIDDLHTPEARAWASGRGEPTLLVTIDPSTGLTRRSVDRALGWAVGL</sequence>
<evidence type="ECO:0008006" key="3">
    <source>
        <dbReference type="Google" id="ProtNLM"/>
    </source>
</evidence>
<dbReference type="OrthoDB" id="5124141at2"/>
<gene>
    <name evidence="1" type="ORF">ETD96_13725</name>
</gene>
<organism evidence="1 2">
    <name type="scientific">Actinomadura geliboluensis</name>
    <dbReference type="NCBI Taxonomy" id="882440"/>
    <lineage>
        <taxon>Bacteria</taxon>
        <taxon>Bacillati</taxon>
        <taxon>Actinomycetota</taxon>
        <taxon>Actinomycetes</taxon>
        <taxon>Streptosporangiales</taxon>
        <taxon>Thermomonosporaceae</taxon>
        <taxon>Actinomadura</taxon>
    </lineage>
</organism>
<dbReference type="AlphaFoldDB" id="A0A5S4H4U2"/>
<reference evidence="1 2" key="1">
    <citation type="submission" date="2019-05" db="EMBL/GenBank/DDBJ databases">
        <title>Draft genome sequence of Actinomadura geliboluensis A8036.</title>
        <authorList>
            <person name="Saricaoglu S."/>
            <person name="Isik K."/>
        </authorList>
    </citation>
    <scope>NUCLEOTIDE SEQUENCE [LARGE SCALE GENOMIC DNA]</scope>
    <source>
        <strain evidence="1 2">A8036</strain>
    </source>
</reference>
<name>A0A5S4H4U2_9ACTN</name>
<dbReference type="Pfam" id="PF18143">
    <property type="entry name" value="HAD_SAK_2"/>
    <property type="match status" value="1"/>
</dbReference>
<accession>A0A5S4H4U2</accession>
<comment type="caution">
    <text evidence="1">The sequence shown here is derived from an EMBL/GenBank/DDBJ whole genome shotgun (WGS) entry which is preliminary data.</text>
</comment>
<dbReference type="EMBL" id="VCKZ01000081">
    <property type="protein sequence ID" value="TMR39731.1"/>
    <property type="molecule type" value="Genomic_DNA"/>
</dbReference>
<keyword evidence="2" id="KW-1185">Reference proteome</keyword>
<dbReference type="RefSeq" id="WP_138636722.1">
    <property type="nucleotide sequence ID" value="NZ_VCKZ01000081.1"/>
</dbReference>
<evidence type="ECO:0000313" key="2">
    <source>
        <dbReference type="Proteomes" id="UP000305238"/>
    </source>
</evidence>
<protein>
    <recommendedName>
        <fullName evidence="3">Secreted protein</fullName>
    </recommendedName>
</protein>
<proteinExistence type="predicted"/>
<evidence type="ECO:0000313" key="1">
    <source>
        <dbReference type="EMBL" id="TMR39731.1"/>
    </source>
</evidence>